<protein>
    <submittedName>
        <fullName evidence="2">Uncharacterized protein</fullName>
    </submittedName>
</protein>
<feature type="compositionally biased region" description="Polar residues" evidence="1">
    <location>
        <begin position="99"/>
        <end position="114"/>
    </location>
</feature>
<sequence>MMSCAGNSSFSQQLVRVRAEGRGGGGNRLFPYTWGGCGQGVRRCALELFDGGQTSKSMPKHRSRMASSELRRPKSANPNRRLRTATHKVTDPRVRPEQPSANPDVQSSPDEFSNYVSESCPLSVWTNSDSSLLENIDDFHEPIGPQQQRSSGVSKQRRTPSPTSSSTFDSLMTFECIQKASALRVLAKTLDRQRDVLQQASVGSHGETTDSRKTTPPPRKLRPLGREYSGPF</sequence>
<evidence type="ECO:0000313" key="2">
    <source>
        <dbReference type="EMBL" id="KAK4016027.1"/>
    </source>
</evidence>
<gene>
    <name evidence="2" type="ORF">OUZ56_030990</name>
</gene>
<name>A0ABQ9ZSW5_9CRUS</name>
<dbReference type="Proteomes" id="UP001234178">
    <property type="component" value="Unassembled WGS sequence"/>
</dbReference>
<feature type="region of interest" description="Disordered" evidence="1">
    <location>
        <begin position="52"/>
        <end position="114"/>
    </location>
</feature>
<feature type="compositionally biased region" description="Polar residues" evidence="1">
    <location>
        <begin position="145"/>
        <end position="154"/>
    </location>
</feature>
<proteinExistence type="predicted"/>
<feature type="region of interest" description="Disordered" evidence="1">
    <location>
        <begin position="197"/>
        <end position="232"/>
    </location>
</feature>
<reference evidence="2 3" key="1">
    <citation type="journal article" date="2023" name="Nucleic Acids Res.">
        <title>The hologenome of Daphnia magna reveals possible DNA methylation and microbiome-mediated evolution of the host genome.</title>
        <authorList>
            <person name="Chaturvedi A."/>
            <person name="Li X."/>
            <person name="Dhandapani V."/>
            <person name="Marshall H."/>
            <person name="Kissane S."/>
            <person name="Cuenca-Cambronero M."/>
            <person name="Asole G."/>
            <person name="Calvet F."/>
            <person name="Ruiz-Romero M."/>
            <person name="Marangio P."/>
            <person name="Guigo R."/>
            <person name="Rago D."/>
            <person name="Mirbahai L."/>
            <person name="Eastwood N."/>
            <person name="Colbourne J.K."/>
            <person name="Zhou J."/>
            <person name="Mallon E."/>
            <person name="Orsini L."/>
        </authorList>
    </citation>
    <scope>NUCLEOTIDE SEQUENCE [LARGE SCALE GENOMIC DNA]</scope>
    <source>
        <strain evidence="2">LRV0_1</strain>
    </source>
</reference>
<organism evidence="2 3">
    <name type="scientific">Daphnia magna</name>
    <dbReference type="NCBI Taxonomy" id="35525"/>
    <lineage>
        <taxon>Eukaryota</taxon>
        <taxon>Metazoa</taxon>
        <taxon>Ecdysozoa</taxon>
        <taxon>Arthropoda</taxon>
        <taxon>Crustacea</taxon>
        <taxon>Branchiopoda</taxon>
        <taxon>Diplostraca</taxon>
        <taxon>Cladocera</taxon>
        <taxon>Anomopoda</taxon>
        <taxon>Daphniidae</taxon>
        <taxon>Daphnia</taxon>
    </lineage>
</organism>
<comment type="caution">
    <text evidence="2">The sequence shown here is derived from an EMBL/GenBank/DDBJ whole genome shotgun (WGS) entry which is preliminary data.</text>
</comment>
<evidence type="ECO:0000313" key="3">
    <source>
        <dbReference type="Proteomes" id="UP001234178"/>
    </source>
</evidence>
<evidence type="ECO:0000256" key="1">
    <source>
        <dbReference type="SAM" id="MobiDB-lite"/>
    </source>
</evidence>
<keyword evidence="3" id="KW-1185">Reference proteome</keyword>
<accession>A0ABQ9ZSW5</accession>
<dbReference type="EMBL" id="JAOYFB010000005">
    <property type="protein sequence ID" value="KAK4016027.1"/>
    <property type="molecule type" value="Genomic_DNA"/>
</dbReference>
<feature type="region of interest" description="Disordered" evidence="1">
    <location>
        <begin position="140"/>
        <end position="170"/>
    </location>
</feature>